<protein>
    <submittedName>
        <fullName evidence="3">Uncharacterized protein</fullName>
    </submittedName>
</protein>
<feature type="region of interest" description="Disordered" evidence="1">
    <location>
        <begin position="258"/>
        <end position="279"/>
    </location>
</feature>
<comment type="caution">
    <text evidence="3">The sequence shown here is derived from an EMBL/GenBank/DDBJ whole genome shotgun (WGS) entry which is preliminary data.</text>
</comment>
<organism evidence="3 4">
    <name type="scientific">Cyclospora cayetanensis</name>
    <dbReference type="NCBI Taxonomy" id="88456"/>
    <lineage>
        <taxon>Eukaryota</taxon>
        <taxon>Sar</taxon>
        <taxon>Alveolata</taxon>
        <taxon>Apicomplexa</taxon>
        <taxon>Conoidasida</taxon>
        <taxon>Coccidia</taxon>
        <taxon>Eucoccidiorida</taxon>
        <taxon>Eimeriorina</taxon>
        <taxon>Eimeriidae</taxon>
        <taxon>Cyclospora</taxon>
    </lineage>
</organism>
<dbReference type="VEuPathDB" id="ToxoDB:cyc_04182"/>
<gene>
    <name evidence="3" type="ORF">cyc_04182</name>
</gene>
<feature type="signal peptide" evidence="2">
    <location>
        <begin position="1"/>
        <end position="31"/>
    </location>
</feature>
<dbReference type="EMBL" id="JROU02002196">
    <property type="protein sequence ID" value="OEH73945.1"/>
    <property type="molecule type" value="Genomic_DNA"/>
</dbReference>
<feature type="region of interest" description="Disordered" evidence="1">
    <location>
        <begin position="144"/>
        <end position="193"/>
    </location>
</feature>
<proteinExistence type="predicted"/>
<evidence type="ECO:0000313" key="4">
    <source>
        <dbReference type="Proteomes" id="UP000095192"/>
    </source>
</evidence>
<dbReference type="AlphaFoldDB" id="A0A1D3CRX2"/>
<feature type="compositionally biased region" description="Polar residues" evidence="1">
    <location>
        <begin position="157"/>
        <end position="168"/>
    </location>
</feature>
<accession>A0A1D3CRX2</accession>
<dbReference type="InParanoid" id="A0A1D3CRX2"/>
<sequence>MRMRPQVLSLRQWFFCLLSLLLCSSLEPAEGPFFSIQGLQGGDALTLRRQRPHMAVANAPPAAGATGTSRAAPVRTPSVFELPWRRGTSRIVERAAVEGGAQKGVGISGLNGCKAKHRRLKCGLQLLAALVAIAVAGFARKRCTDTSVRASGPKSVASLTPSSATSQAHQKKARQELPQPSQKKEKKQQQKDPLISESLELAASDFSVSLQLEVAVSPAAQQQIAMAVQSTLQQQQKGGDAAGVAPLGILYGRRIQQEQEQQESTSRRKGVCGIHDRTSSRSRNSLKTVIVVDAMLLLPKGTLRGLLLLNVNAIHGGKHTNACNRSSGKLSSHEKAGKRISRRAHQAWHLRPHESEQHAEAATELNVAAADGEIALSEEIKIDGYSMRTLPLRALVDMPQCALLSSIRILCLGRKQQNEPLRVSFCLACSPWPSIPASSFGSLIALTLLLQLLQKASNNEAALLLLRDFALLMHLQRHLAREKDLVALCSAVKAAAASGAASCLTPSDRSSSSSGQSLPGPLFRLLQRIVAAGMA</sequence>
<evidence type="ECO:0000313" key="3">
    <source>
        <dbReference type="EMBL" id="OEH73945.1"/>
    </source>
</evidence>
<evidence type="ECO:0000256" key="1">
    <source>
        <dbReference type="SAM" id="MobiDB-lite"/>
    </source>
</evidence>
<reference evidence="3 4" key="1">
    <citation type="journal article" date="2016" name="BMC Genomics">
        <title>Comparative genomics reveals Cyclospora cayetanensis possesses coccidia-like metabolism and invasion components but unique surface antigens.</title>
        <authorList>
            <person name="Liu S."/>
            <person name="Wang L."/>
            <person name="Zheng H."/>
            <person name="Xu Z."/>
            <person name="Roellig D.M."/>
            <person name="Li N."/>
            <person name="Frace M.A."/>
            <person name="Tang K."/>
            <person name="Arrowood M.J."/>
            <person name="Moss D.M."/>
            <person name="Zhang L."/>
            <person name="Feng Y."/>
            <person name="Xiao L."/>
        </authorList>
    </citation>
    <scope>NUCLEOTIDE SEQUENCE [LARGE SCALE GENOMIC DNA]</scope>
    <source>
        <strain evidence="3 4">CHN_HEN01</strain>
    </source>
</reference>
<dbReference type="Proteomes" id="UP000095192">
    <property type="component" value="Unassembled WGS sequence"/>
</dbReference>
<keyword evidence="4" id="KW-1185">Reference proteome</keyword>
<evidence type="ECO:0000256" key="2">
    <source>
        <dbReference type="SAM" id="SignalP"/>
    </source>
</evidence>
<keyword evidence="2" id="KW-0732">Signal</keyword>
<feature type="chain" id="PRO_5008913843" evidence="2">
    <location>
        <begin position="32"/>
        <end position="535"/>
    </location>
</feature>
<name>A0A1D3CRX2_9EIME</name>